<feature type="chain" id="PRO_5032895607" evidence="11">
    <location>
        <begin position="23"/>
        <end position="653"/>
    </location>
</feature>
<dbReference type="EMBL" id="JDSO01000060">
    <property type="protein sequence ID" value="KDB47930.1"/>
    <property type="molecule type" value="Genomic_DNA"/>
</dbReference>
<dbReference type="AlphaFoldDB" id="A0A836MDZ8"/>
<dbReference type="GO" id="GO:0044718">
    <property type="term" value="P:siderophore transmembrane transport"/>
    <property type="evidence" value="ECO:0007669"/>
    <property type="project" value="TreeGrafter"/>
</dbReference>
<sequence length="653" mass="72546">MSNIAFRMSLITLAITSGAAYANTLVLDTVEVKEKNTIIADDAKIQNLRELFANKTEVGVGGGSDSAQYLSIRSAGQNRVNLVVDNTETGTQLWYHQGRFQFDPVMMKNIRVDKGAGSASAGIGKTSGAIRAETVDAKDLLKEGNAFGARVGTTYNSNKGIRGNLSVYGYHQGLDVLATGSWVDNKNYKGGKGYINGVSKTNEAINTARQQANYLAKVGYDINENHHIGFSFRQEHYYGDSAERPEFAHWVSPGPIEDTQRTYNLNYTGTNLGFIRDLDANLFYIHLKDERLAYEQGQRNTNFIQGERVSQTHTKGANLNFTSPLFSEHLLKYGINLRNESVESQNQRRGSLKGESKKEYGLYLEAIWAIQKVTLTTGVRYDHFSLNTLGKPNSTKIHASEGKVNPSLNVIWDITSNLALKTKLNYASRSPALATANTITDNRANLAQVRGRRDVDSNLKPEQSRLAEVGFEWKHSGARLVASLFDEKVTNYYSGVTAPTITNLGNLRTRGYDAEASYEIAGLKVGVGASYSRATPEGFKLSGDVLDIVPKGRQWKTTLSYTFENPNLEIGYRGRYAEAKTFVITTRSGDERIRKAGYGVHDIYANLRLLKDDLSLDFAINNIGNKRYQSHSQRLHSHINPGRQYIIGANYRF</sequence>
<keyword evidence="8 9" id="KW-0998">Cell outer membrane</keyword>
<dbReference type="SUPFAM" id="SSF56935">
    <property type="entry name" value="Porins"/>
    <property type="match status" value="1"/>
</dbReference>
<feature type="signal peptide" evidence="11">
    <location>
        <begin position="1"/>
        <end position="22"/>
    </location>
</feature>
<evidence type="ECO:0000256" key="2">
    <source>
        <dbReference type="ARBA" id="ARBA00009810"/>
    </source>
</evidence>
<dbReference type="PANTHER" id="PTHR30069:SF41">
    <property type="entry name" value="HEME_HEMOPEXIN UTILIZATION PROTEIN C"/>
    <property type="match status" value="1"/>
</dbReference>
<dbReference type="Pfam" id="PF07715">
    <property type="entry name" value="Plug"/>
    <property type="match status" value="1"/>
</dbReference>
<evidence type="ECO:0000313" key="14">
    <source>
        <dbReference type="EMBL" id="KDB47930.1"/>
    </source>
</evidence>
<accession>A0A836MDZ8</accession>
<keyword evidence="6 10" id="KW-0798">TonB box</keyword>
<dbReference type="PROSITE" id="PS52016">
    <property type="entry name" value="TONB_DEPENDENT_REC_3"/>
    <property type="match status" value="1"/>
</dbReference>
<evidence type="ECO:0000313" key="15">
    <source>
        <dbReference type="Proteomes" id="UP000027036"/>
    </source>
</evidence>
<dbReference type="InterPro" id="IPR000531">
    <property type="entry name" value="Beta-barrel_TonB"/>
</dbReference>
<dbReference type="Pfam" id="PF00593">
    <property type="entry name" value="TonB_dep_Rec_b-barrel"/>
    <property type="match status" value="1"/>
</dbReference>
<keyword evidence="5 9" id="KW-0812">Transmembrane</keyword>
<dbReference type="Gene3D" id="2.40.170.20">
    <property type="entry name" value="TonB-dependent receptor, beta-barrel domain"/>
    <property type="match status" value="1"/>
</dbReference>
<protein>
    <submittedName>
        <fullName evidence="14">Ligand-gated channel</fullName>
    </submittedName>
</protein>
<evidence type="ECO:0000259" key="13">
    <source>
        <dbReference type="Pfam" id="PF07715"/>
    </source>
</evidence>
<evidence type="ECO:0000256" key="1">
    <source>
        <dbReference type="ARBA" id="ARBA00004571"/>
    </source>
</evidence>
<keyword evidence="11" id="KW-0732">Signal</keyword>
<dbReference type="InterPro" id="IPR039426">
    <property type="entry name" value="TonB-dep_rcpt-like"/>
</dbReference>
<evidence type="ECO:0000256" key="5">
    <source>
        <dbReference type="ARBA" id="ARBA00022692"/>
    </source>
</evidence>
<reference evidence="14 15" key="1">
    <citation type="submission" date="2014-02" db="EMBL/GenBank/DDBJ databases">
        <title>Comparative genomics of Haemophilus parasuis isolated from pig lungs.</title>
        <authorList>
            <person name="Kittichotirat W."/>
            <person name="Bumgarner R.E."/>
            <person name="Lawrence P."/>
        </authorList>
    </citation>
    <scope>NUCLEOTIDE SEQUENCE [LARGE SCALE GENOMIC DNA]</scope>
    <source>
        <strain evidence="14 15">HPS10</strain>
    </source>
</reference>
<dbReference type="PANTHER" id="PTHR30069">
    <property type="entry name" value="TONB-DEPENDENT OUTER MEMBRANE RECEPTOR"/>
    <property type="match status" value="1"/>
</dbReference>
<evidence type="ECO:0000256" key="7">
    <source>
        <dbReference type="ARBA" id="ARBA00023136"/>
    </source>
</evidence>
<evidence type="ECO:0000256" key="3">
    <source>
        <dbReference type="ARBA" id="ARBA00022448"/>
    </source>
</evidence>
<dbReference type="Proteomes" id="UP000027036">
    <property type="component" value="Unassembled WGS sequence"/>
</dbReference>
<keyword evidence="4 9" id="KW-1134">Transmembrane beta strand</keyword>
<proteinExistence type="inferred from homology"/>
<evidence type="ECO:0000256" key="4">
    <source>
        <dbReference type="ARBA" id="ARBA00022452"/>
    </source>
</evidence>
<keyword evidence="3 9" id="KW-0813">Transport</keyword>
<dbReference type="InterPro" id="IPR037066">
    <property type="entry name" value="Plug_dom_sf"/>
</dbReference>
<comment type="subcellular location">
    <subcellularLocation>
        <location evidence="1 9">Cell outer membrane</location>
        <topology evidence="1 9">Multi-pass membrane protein</topology>
    </subcellularLocation>
</comment>
<comment type="similarity">
    <text evidence="2 9 10">Belongs to the TonB-dependent receptor family.</text>
</comment>
<organism evidence="14 15">
    <name type="scientific">Glaesserella parasuis HPS10</name>
    <dbReference type="NCBI Taxonomy" id="1450514"/>
    <lineage>
        <taxon>Bacteria</taxon>
        <taxon>Pseudomonadati</taxon>
        <taxon>Pseudomonadota</taxon>
        <taxon>Gammaproteobacteria</taxon>
        <taxon>Pasteurellales</taxon>
        <taxon>Pasteurellaceae</taxon>
        <taxon>Glaesserella</taxon>
    </lineage>
</organism>
<dbReference type="InterPro" id="IPR036942">
    <property type="entry name" value="Beta-barrel_TonB_sf"/>
</dbReference>
<feature type="domain" description="TonB-dependent receptor plug" evidence="13">
    <location>
        <begin position="42"/>
        <end position="129"/>
    </location>
</feature>
<evidence type="ECO:0000259" key="12">
    <source>
        <dbReference type="Pfam" id="PF00593"/>
    </source>
</evidence>
<gene>
    <name evidence="14" type="ORF">HPS10_05635</name>
</gene>
<dbReference type="GO" id="GO:0015344">
    <property type="term" value="F:siderophore uptake transmembrane transporter activity"/>
    <property type="evidence" value="ECO:0007669"/>
    <property type="project" value="TreeGrafter"/>
</dbReference>
<evidence type="ECO:0000256" key="8">
    <source>
        <dbReference type="ARBA" id="ARBA00023237"/>
    </source>
</evidence>
<dbReference type="RefSeq" id="WP_035523329.1">
    <property type="nucleotide sequence ID" value="NZ_JDSO01000060.1"/>
</dbReference>
<comment type="caution">
    <text evidence="14">The sequence shown here is derived from an EMBL/GenBank/DDBJ whole genome shotgun (WGS) entry which is preliminary data.</text>
</comment>
<evidence type="ECO:0000256" key="10">
    <source>
        <dbReference type="RuleBase" id="RU003357"/>
    </source>
</evidence>
<evidence type="ECO:0000256" key="9">
    <source>
        <dbReference type="PROSITE-ProRule" id="PRU01360"/>
    </source>
</evidence>
<feature type="domain" description="TonB-dependent receptor-like beta-barrel" evidence="12">
    <location>
        <begin position="250"/>
        <end position="623"/>
    </location>
</feature>
<keyword evidence="7 9" id="KW-0472">Membrane</keyword>
<dbReference type="InterPro" id="IPR012910">
    <property type="entry name" value="Plug_dom"/>
</dbReference>
<evidence type="ECO:0000256" key="6">
    <source>
        <dbReference type="ARBA" id="ARBA00023077"/>
    </source>
</evidence>
<dbReference type="Gene3D" id="2.170.130.10">
    <property type="entry name" value="TonB-dependent receptor, plug domain"/>
    <property type="match status" value="1"/>
</dbReference>
<dbReference type="GO" id="GO:0009279">
    <property type="term" value="C:cell outer membrane"/>
    <property type="evidence" value="ECO:0007669"/>
    <property type="project" value="UniProtKB-SubCell"/>
</dbReference>
<name>A0A836MDZ8_GLAPU</name>
<evidence type="ECO:0000256" key="11">
    <source>
        <dbReference type="SAM" id="SignalP"/>
    </source>
</evidence>